<dbReference type="Proteomes" id="UP001176961">
    <property type="component" value="Unassembled WGS sequence"/>
</dbReference>
<feature type="non-terminal residue" evidence="1">
    <location>
        <position position="148"/>
    </location>
</feature>
<proteinExistence type="predicted"/>
<organism evidence="1 2">
    <name type="scientific">Cylicocyclus nassatus</name>
    <name type="common">Nematode worm</name>
    <dbReference type="NCBI Taxonomy" id="53992"/>
    <lineage>
        <taxon>Eukaryota</taxon>
        <taxon>Metazoa</taxon>
        <taxon>Ecdysozoa</taxon>
        <taxon>Nematoda</taxon>
        <taxon>Chromadorea</taxon>
        <taxon>Rhabditida</taxon>
        <taxon>Rhabditina</taxon>
        <taxon>Rhabditomorpha</taxon>
        <taxon>Strongyloidea</taxon>
        <taxon>Strongylidae</taxon>
        <taxon>Cylicocyclus</taxon>
    </lineage>
</organism>
<accession>A0AA36HBW7</accession>
<reference evidence="1" key="1">
    <citation type="submission" date="2023-07" db="EMBL/GenBank/DDBJ databases">
        <authorList>
            <consortium name="CYATHOMIX"/>
        </authorList>
    </citation>
    <scope>NUCLEOTIDE SEQUENCE</scope>
    <source>
        <strain evidence="1">N/A</strain>
    </source>
</reference>
<dbReference type="EMBL" id="CATQJL010000316">
    <property type="protein sequence ID" value="CAJ0607723.1"/>
    <property type="molecule type" value="Genomic_DNA"/>
</dbReference>
<evidence type="ECO:0000313" key="2">
    <source>
        <dbReference type="Proteomes" id="UP001176961"/>
    </source>
</evidence>
<comment type="caution">
    <text evidence="1">The sequence shown here is derived from an EMBL/GenBank/DDBJ whole genome shotgun (WGS) entry which is preliminary data.</text>
</comment>
<name>A0AA36HBW7_CYLNA</name>
<dbReference type="AlphaFoldDB" id="A0AA36HBW7"/>
<evidence type="ECO:0000313" key="1">
    <source>
        <dbReference type="EMBL" id="CAJ0607723.1"/>
    </source>
</evidence>
<gene>
    <name evidence="1" type="ORF">CYNAS_LOCUS19706</name>
</gene>
<sequence>RVLLRPRRDLRPKSNAPTVLSSSSASLRLRVARYLATSNAGVFAAFFPTWATAQNIERNNANNVAGNMNDVIKTRHGFETITKKKLAFRPFSSCCGLPGPGTKMHFEMPPNERFQTYYSVFVRLVFPDLLTVLHLFSSLILCKQPYFF</sequence>
<protein>
    <submittedName>
        <fullName evidence="1">Uncharacterized protein</fullName>
    </submittedName>
</protein>
<keyword evidence="2" id="KW-1185">Reference proteome</keyword>